<protein>
    <submittedName>
        <fullName evidence="1">Uncharacterized protein</fullName>
    </submittedName>
</protein>
<sequence length="129" mass="14407">MDIGWVRTSICSFKGLITLQLQNAFEIAKQFTRAKHWIELQMERINGFYASALPQHYFAMQNPLCEVIAVQFPVRPQNYLSIPDATPILPGLSAADCELRATSDDSRACIATSPLPLPSLVCLKLDHCN</sequence>
<comment type="caution">
    <text evidence="1">The sequence shown here is derived from an EMBL/GenBank/DDBJ whole genome shotgun (WGS) entry which is preliminary data.</text>
</comment>
<reference evidence="1" key="1">
    <citation type="submission" date="2021-02" db="EMBL/GenBank/DDBJ databases">
        <authorList>
            <person name="Dougan E. K."/>
            <person name="Rhodes N."/>
            <person name="Thang M."/>
            <person name="Chan C."/>
        </authorList>
    </citation>
    <scope>NUCLEOTIDE SEQUENCE</scope>
</reference>
<dbReference type="EMBL" id="CAJNNV010028202">
    <property type="protein sequence ID" value="CAE8623613.1"/>
    <property type="molecule type" value="Genomic_DNA"/>
</dbReference>
<organism evidence="1 2">
    <name type="scientific">Polarella glacialis</name>
    <name type="common">Dinoflagellate</name>
    <dbReference type="NCBI Taxonomy" id="89957"/>
    <lineage>
        <taxon>Eukaryota</taxon>
        <taxon>Sar</taxon>
        <taxon>Alveolata</taxon>
        <taxon>Dinophyceae</taxon>
        <taxon>Suessiales</taxon>
        <taxon>Suessiaceae</taxon>
        <taxon>Polarella</taxon>
    </lineage>
</organism>
<name>A0A813GF00_POLGL</name>
<keyword evidence="2" id="KW-1185">Reference proteome</keyword>
<feature type="non-terminal residue" evidence="1">
    <location>
        <position position="129"/>
    </location>
</feature>
<gene>
    <name evidence="1" type="ORF">PGLA1383_LOCUS40856</name>
</gene>
<dbReference type="Proteomes" id="UP000654075">
    <property type="component" value="Unassembled WGS sequence"/>
</dbReference>
<dbReference type="AlphaFoldDB" id="A0A813GF00"/>
<proteinExistence type="predicted"/>
<evidence type="ECO:0000313" key="2">
    <source>
        <dbReference type="Proteomes" id="UP000654075"/>
    </source>
</evidence>
<accession>A0A813GF00</accession>
<evidence type="ECO:0000313" key="1">
    <source>
        <dbReference type="EMBL" id="CAE8623613.1"/>
    </source>
</evidence>